<evidence type="ECO:0000256" key="7">
    <source>
        <dbReference type="ARBA" id="ARBA00038093"/>
    </source>
</evidence>
<comment type="similarity">
    <text evidence="7">Belongs to the PINc/VapC protein family.</text>
</comment>
<name>A0A563EKF7_9PSEU</name>
<evidence type="ECO:0000256" key="5">
    <source>
        <dbReference type="ARBA" id="ARBA00022801"/>
    </source>
</evidence>
<proteinExistence type="inferred from homology"/>
<keyword evidence="5" id="KW-0378">Hydrolase</keyword>
<dbReference type="Gene3D" id="3.40.50.1010">
    <property type="entry name" value="5'-nuclease"/>
    <property type="match status" value="1"/>
</dbReference>
<dbReference type="GO" id="GO:0046872">
    <property type="term" value="F:metal ion binding"/>
    <property type="evidence" value="ECO:0007669"/>
    <property type="project" value="UniProtKB-KW"/>
</dbReference>
<dbReference type="EMBL" id="VOBR01000026">
    <property type="protein sequence ID" value="TWP47448.1"/>
    <property type="molecule type" value="Genomic_DNA"/>
</dbReference>
<feature type="domain" description="PIN" evidence="8">
    <location>
        <begin position="9"/>
        <end position="129"/>
    </location>
</feature>
<keyword evidence="2" id="KW-1277">Toxin-antitoxin system</keyword>
<dbReference type="InterPro" id="IPR050556">
    <property type="entry name" value="Type_II_TA_system_RNase"/>
</dbReference>
<organism evidence="9 10">
    <name type="scientific">Lentzea tibetensis</name>
    <dbReference type="NCBI Taxonomy" id="2591470"/>
    <lineage>
        <taxon>Bacteria</taxon>
        <taxon>Bacillati</taxon>
        <taxon>Actinomycetota</taxon>
        <taxon>Actinomycetes</taxon>
        <taxon>Pseudonocardiales</taxon>
        <taxon>Pseudonocardiaceae</taxon>
        <taxon>Lentzea</taxon>
    </lineage>
</organism>
<dbReference type="Pfam" id="PF01850">
    <property type="entry name" value="PIN"/>
    <property type="match status" value="1"/>
</dbReference>
<dbReference type="InterPro" id="IPR029060">
    <property type="entry name" value="PIN-like_dom_sf"/>
</dbReference>
<evidence type="ECO:0000313" key="9">
    <source>
        <dbReference type="EMBL" id="TWP47448.1"/>
    </source>
</evidence>
<dbReference type="PANTHER" id="PTHR33653">
    <property type="entry name" value="RIBONUCLEASE VAPC2"/>
    <property type="match status" value="1"/>
</dbReference>
<dbReference type="PANTHER" id="PTHR33653:SF1">
    <property type="entry name" value="RIBONUCLEASE VAPC2"/>
    <property type="match status" value="1"/>
</dbReference>
<keyword evidence="3" id="KW-0540">Nuclease</keyword>
<dbReference type="SUPFAM" id="SSF88723">
    <property type="entry name" value="PIN domain-like"/>
    <property type="match status" value="1"/>
</dbReference>
<keyword evidence="6" id="KW-0460">Magnesium</keyword>
<evidence type="ECO:0000256" key="1">
    <source>
        <dbReference type="ARBA" id="ARBA00001946"/>
    </source>
</evidence>
<dbReference type="Proteomes" id="UP000316639">
    <property type="component" value="Unassembled WGS sequence"/>
</dbReference>
<accession>A0A563EKF7</accession>
<reference evidence="9 10" key="1">
    <citation type="submission" date="2019-07" db="EMBL/GenBank/DDBJ databases">
        <title>Lentzea xizangensis sp. nov., isolated from Qinghai-Tibetan Plateau Soils.</title>
        <authorList>
            <person name="Huang J."/>
        </authorList>
    </citation>
    <scope>NUCLEOTIDE SEQUENCE [LARGE SCALE GENOMIC DNA]</scope>
    <source>
        <strain evidence="9 10">FXJ1.1311</strain>
    </source>
</reference>
<protein>
    <submittedName>
        <fullName evidence="9">Type II toxin-antitoxin system VapC family toxin</fullName>
    </submittedName>
</protein>
<dbReference type="GO" id="GO:0016787">
    <property type="term" value="F:hydrolase activity"/>
    <property type="evidence" value="ECO:0007669"/>
    <property type="project" value="UniProtKB-KW"/>
</dbReference>
<comment type="cofactor">
    <cofactor evidence="1">
        <name>Mg(2+)</name>
        <dbReference type="ChEBI" id="CHEBI:18420"/>
    </cofactor>
</comment>
<evidence type="ECO:0000256" key="6">
    <source>
        <dbReference type="ARBA" id="ARBA00022842"/>
    </source>
</evidence>
<sequence length="138" mass="15431">MNERVAGTLVDTCVLLDVVTQDEKWFSRSAAALAAAADEGPLVINQIIYAEASVRYASIEEFDELLEDVGFVRSPFSWSVAFLAGKCHVEYRRRGGVRTSPLPDFFIGAHAATMKLRLLTRDDARYRTYFPTVELIVP</sequence>
<dbReference type="OrthoDB" id="9800524at2"/>
<evidence type="ECO:0000256" key="4">
    <source>
        <dbReference type="ARBA" id="ARBA00022723"/>
    </source>
</evidence>
<dbReference type="InterPro" id="IPR002716">
    <property type="entry name" value="PIN_dom"/>
</dbReference>
<evidence type="ECO:0000256" key="2">
    <source>
        <dbReference type="ARBA" id="ARBA00022649"/>
    </source>
</evidence>
<comment type="caution">
    <text evidence="9">The sequence shown here is derived from an EMBL/GenBank/DDBJ whole genome shotgun (WGS) entry which is preliminary data.</text>
</comment>
<evidence type="ECO:0000256" key="3">
    <source>
        <dbReference type="ARBA" id="ARBA00022722"/>
    </source>
</evidence>
<evidence type="ECO:0000313" key="10">
    <source>
        <dbReference type="Proteomes" id="UP000316639"/>
    </source>
</evidence>
<dbReference type="GO" id="GO:0004518">
    <property type="term" value="F:nuclease activity"/>
    <property type="evidence" value="ECO:0007669"/>
    <property type="project" value="UniProtKB-KW"/>
</dbReference>
<dbReference type="AlphaFoldDB" id="A0A563EKF7"/>
<dbReference type="RefSeq" id="WP_146357934.1">
    <property type="nucleotide sequence ID" value="NZ_VOBR01000026.1"/>
</dbReference>
<keyword evidence="10" id="KW-1185">Reference proteome</keyword>
<evidence type="ECO:0000259" key="8">
    <source>
        <dbReference type="Pfam" id="PF01850"/>
    </source>
</evidence>
<keyword evidence="4" id="KW-0479">Metal-binding</keyword>
<gene>
    <name evidence="9" type="ORF">FKR81_32595</name>
</gene>